<name>A0A964WU53_9HYPH</name>
<evidence type="ECO:0000313" key="2">
    <source>
        <dbReference type="Proteomes" id="UP000773614"/>
    </source>
</evidence>
<dbReference type="AlphaFoldDB" id="A0A964WU53"/>
<keyword evidence="2" id="KW-1185">Reference proteome</keyword>
<dbReference type="InterPro" id="IPR012675">
    <property type="entry name" value="Beta-grasp_dom_sf"/>
</dbReference>
<comment type="caution">
    <text evidence="1">The sequence shown here is derived from an EMBL/GenBank/DDBJ whole genome shotgun (WGS) entry which is preliminary data.</text>
</comment>
<reference evidence="1" key="1">
    <citation type="submission" date="2019-03" db="EMBL/GenBank/DDBJ databases">
        <title>Afifella sp. nov., isolated from activated sludge.</title>
        <authorList>
            <person name="Li Q."/>
            <person name="Liu Y."/>
        </authorList>
    </citation>
    <scope>NUCLEOTIDE SEQUENCE</scope>
    <source>
        <strain evidence="1">L72</strain>
    </source>
</reference>
<dbReference type="SUPFAM" id="SSF54285">
    <property type="entry name" value="MoaD/ThiS"/>
    <property type="match status" value="1"/>
</dbReference>
<proteinExistence type="predicted"/>
<accession>A0A964WU53</accession>
<organism evidence="1 2">
    <name type="scientific">Propylenella binzhouense</name>
    <dbReference type="NCBI Taxonomy" id="2555902"/>
    <lineage>
        <taxon>Bacteria</taxon>
        <taxon>Pseudomonadati</taxon>
        <taxon>Pseudomonadota</taxon>
        <taxon>Alphaproteobacteria</taxon>
        <taxon>Hyphomicrobiales</taxon>
        <taxon>Propylenellaceae</taxon>
        <taxon>Propylenella</taxon>
    </lineage>
</organism>
<dbReference type="Gene3D" id="3.10.20.30">
    <property type="match status" value="1"/>
</dbReference>
<dbReference type="RefSeq" id="WP_161141089.1">
    <property type="nucleotide sequence ID" value="NZ_SPKJ01000047.1"/>
</dbReference>
<dbReference type="OrthoDB" id="9156098at2"/>
<dbReference type="EMBL" id="SPKJ01000047">
    <property type="protein sequence ID" value="MYZ48742.1"/>
    <property type="molecule type" value="Genomic_DNA"/>
</dbReference>
<gene>
    <name evidence="1" type="ORF">E4O86_13580</name>
</gene>
<protein>
    <submittedName>
        <fullName evidence="1">MoaD/ThiS family protein</fullName>
    </submittedName>
</protein>
<dbReference type="InterPro" id="IPR016155">
    <property type="entry name" value="Mopterin_synth/thiamin_S_b"/>
</dbReference>
<sequence>MDPEAAGAEDAGVSVELPPALVRLFPGSPARVQLRAASVAEILAALDARWPGMRDRLCDSSPRIRRNIDVFVDGRRATLETPVATGARVRIVTAMIG</sequence>
<evidence type="ECO:0000313" key="1">
    <source>
        <dbReference type="EMBL" id="MYZ48742.1"/>
    </source>
</evidence>
<dbReference type="Proteomes" id="UP000773614">
    <property type="component" value="Unassembled WGS sequence"/>
</dbReference>